<evidence type="ECO:0000256" key="1">
    <source>
        <dbReference type="SAM" id="SignalP"/>
    </source>
</evidence>
<keyword evidence="4" id="KW-1185">Reference proteome</keyword>
<evidence type="ECO:0000313" key="4">
    <source>
        <dbReference type="Proteomes" id="UP000321720"/>
    </source>
</evidence>
<feature type="chain" id="PRO_5022118436" description="DUF306 domain-containing protein" evidence="1">
    <location>
        <begin position="24"/>
        <end position="274"/>
    </location>
</feature>
<evidence type="ECO:0000313" key="3">
    <source>
        <dbReference type="EMBL" id="GEL93963.1"/>
    </source>
</evidence>
<sequence>MSTARVVLTVGFVALALTGCAGAGDGPGGGEGDAADLVGMWKVADAQGEGDATWLRMDVVELRLLRDCGVLSGSWRSADDTFLGVTDGWPAECGDDEPAVPWLADAVAFRVSDDTVALLGEDGAVVATLTHDGAPDPSDVWTEDDTSVPTPDADTLAALVDEPAAVPSGMTAATSEGIVGAWVPEGLTVSTEPGVTFDENGTYSASDGCNGSGGRWAVGDDGRFLATSGASTMMGCEGAPVPSWVAGASRAAFDGQTLVLLDADGTELGRLVAA</sequence>
<gene>
    <name evidence="3" type="ORF">CCO02nite_06210</name>
</gene>
<dbReference type="RefSeq" id="WP_146841589.1">
    <property type="nucleotide sequence ID" value="NZ_BJWG01000002.1"/>
</dbReference>
<keyword evidence="1" id="KW-0732">Signal</keyword>
<accession>A0A511J8C6</accession>
<dbReference type="EMBL" id="BJWG01000002">
    <property type="protein sequence ID" value="GEL93963.1"/>
    <property type="molecule type" value="Genomic_DNA"/>
</dbReference>
<reference evidence="3 4" key="1">
    <citation type="submission" date="2019-07" db="EMBL/GenBank/DDBJ databases">
        <title>Whole genome shotgun sequence of Cellulomonas composti NBRC 100758.</title>
        <authorList>
            <person name="Hosoyama A."/>
            <person name="Uohara A."/>
            <person name="Ohji S."/>
            <person name="Ichikawa N."/>
        </authorList>
    </citation>
    <scope>NUCLEOTIDE SEQUENCE [LARGE SCALE GENOMIC DNA]</scope>
    <source>
        <strain evidence="3 4">NBRC 100758</strain>
    </source>
</reference>
<organism evidence="3 4">
    <name type="scientific">Cellulomonas composti</name>
    <dbReference type="NCBI Taxonomy" id="266130"/>
    <lineage>
        <taxon>Bacteria</taxon>
        <taxon>Bacillati</taxon>
        <taxon>Actinomycetota</taxon>
        <taxon>Actinomycetes</taxon>
        <taxon>Micrococcales</taxon>
        <taxon>Cellulomonadaceae</taxon>
        <taxon>Cellulomonas</taxon>
    </lineage>
</organism>
<dbReference type="AlphaFoldDB" id="A0A511J8C6"/>
<dbReference type="Proteomes" id="UP000321720">
    <property type="component" value="Unassembled WGS sequence"/>
</dbReference>
<dbReference type="InterPro" id="IPR038670">
    <property type="entry name" value="HslJ-like_sf"/>
</dbReference>
<dbReference type="InterPro" id="IPR005184">
    <property type="entry name" value="DUF306_Meta_HslJ"/>
</dbReference>
<comment type="caution">
    <text evidence="3">The sequence shown here is derived from an EMBL/GenBank/DDBJ whole genome shotgun (WGS) entry which is preliminary data.</text>
</comment>
<feature type="domain" description="DUF306" evidence="2">
    <location>
        <begin position="188"/>
        <end position="268"/>
    </location>
</feature>
<dbReference type="PROSITE" id="PS51257">
    <property type="entry name" value="PROKAR_LIPOPROTEIN"/>
    <property type="match status" value="1"/>
</dbReference>
<evidence type="ECO:0000259" key="2">
    <source>
        <dbReference type="Pfam" id="PF03724"/>
    </source>
</evidence>
<name>A0A511J8C6_9CELL</name>
<protein>
    <recommendedName>
        <fullName evidence="2">DUF306 domain-containing protein</fullName>
    </recommendedName>
</protein>
<dbReference type="Pfam" id="PF03724">
    <property type="entry name" value="META"/>
    <property type="match status" value="1"/>
</dbReference>
<dbReference type="OrthoDB" id="4990393at2"/>
<feature type="signal peptide" evidence="1">
    <location>
        <begin position="1"/>
        <end position="23"/>
    </location>
</feature>
<dbReference type="Gene3D" id="2.40.128.270">
    <property type="match status" value="1"/>
</dbReference>
<proteinExistence type="predicted"/>